<protein>
    <recommendedName>
        <fullName evidence="3">Hydrolase</fullName>
    </recommendedName>
</protein>
<proteinExistence type="predicted"/>
<evidence type="ECO:0000313" key="1">
    <source>
        <dbReference type="EMBL" id="MDN3566068.1"/>
    </source>
</evidence>
<dbReference type="Gene3D" id="3.40.50.1000">
    <property type="entry name" value="HAD superfamily/HAD-like"/>
    <property type="match status" value="1"/>
</dbReference>
<comment type="caution">
    <text evidence="1">The sequence shown here is derived from an EMBL/GenBank/DDBJ whole genome shotgun (WGS) entry which is preliminary data.</text>
</comment>
<accession>A0ABT8A966</accession>
<name>A0ABT8A966_9PROT</name>
<reference evidence="2" key="1">
    <citation type="journal article" date="2019" name="Int. J. Syst. Evol. Microbiol.">
        <title>The Global Catalogue of Microorganisms (GCM) 10K type strain sequencing project: providing services to taxonomists for standard genome sequencing and annotation.</title>
        <authorList>
            <consortium name="The Broad Institute Genomics Platform"/>
            <consortium name="The Broad Institute Genome Sequencing Center for Infectious Disease"/>
            <person name="Wu L."/>
            <person name="Ma J."/>
        </authorList>
    </citation>
    <scope>NUCLEOTIDE SEQUENCE [LARGE SCALE GENOMIC DNA]</scope>
    <source>
        <strain evidence="2">CECT 7131</strain>
    </source>
</reference>
<evidence type="ECO:0000313" key="2">
    <source>
        <dbReference type="Proteomes" id="UP001529369"/>
    </source>
</evidence>
<dbReference type="EMBL" id="JAUFPN010000165">
    <property type="protein sequence ID" value="MDN3566068.1"/>
    <property type="molecule type" value="Genomic_DNA"/>
</dbReference>
<keyword evidence="2" id="KW-1185">Reference proteome</keyword>
<dbReference type="SUPFAM" id="SSF56784">
    <property type="entry name" value="HAD-like"/>
    <property type="match status" value="1"/>
</dbReference>
<dbReference type="Proteomes" id="UP001529369">
    <property type="component" value="Unassembled WGS sequence"/>
</dbReference>
<dbReference type="InterPro" id="IPR036412">
    <property type="entry name" value="HAD-like_sf"/>
</dbReference>
<organism evidence="1 2">
    <name type="scientific">Paeniroseomonas aquatica</name>
    <dbReference type="NCBI Taxonomy" id="373043"/>
    <lineage>
        <taxon>Bacteria</taxon>
        <taxon>Pseudomonadati</taxon>
        <taxon>Pseudomonadota</taxon>
        <taxon>Alphaproteobacteria</taxon>
        <taxon>Acetobacterales</taxon>
        <taxon>Acetobacteraceae</taxon>
        <taxon>Paeniroseomonas</taxon>
    </lineage>
</organism>
<sequence>MSMILTHAVLAGVVAEVSSAEVLSFDVFDTILLRRPVGERERLWRAARQIEQRSGGRVDARSYYMVRQQAQRLGYRMVDVAGGTGDIRFNDMLSRVVALLGLPADVATLCRDAELEVENASLSLNQTLAEDMRTAKAAGKRLIAVSDTAWSSADLAALIEPRLGKGIIDRFYSSADEGLTKRGGGLFVRVLSEEQRPASAFLHIGDDRLADVDQARRAGLHAFLARPAQTHQLTRRTRYLSLAMSGFLLTRRRMRQGSAIEFTSRADIGQRVFGPIVAELCSRLWLYLSYQPAVGTAALFCARGGLTIGVMLERFLVRTGLPLEVRRAQFMISRIAALRVAFVCDGRSAQLEMSREFHGHTCGQVGQALSGLPCGDDPGWAAAFEYKRFRSLLTKTTQGRRAMAEIAAQAGHTDQHLHQASGGAKRVVLCDTGLYGSTGRFLKEGMPAVTIQSLLAARCDYKHLGRDHFGYTTGLLTEANGYAPWDVRSSILRYWQLFEQFCESDLESVRSYQTGADGKVVSNLEVPGWEDRLVPTGDSILSGIMAYLNQLEPADLGALPGKAEEAWCTLHNAILNPRPEHIELLGIHNRSVDFGGDKIIPVITALDPARTLGEKMRSVQTSLWREGAITSQFPNFRFLLLPAMNGLYGLRALTRRTSEMAGHSSSTRLVRGLVRSAARRMGLQLGSQLPGKRV</sequence>
<gene>
    <name evidence="1" type="ORF">QWZ14_16995</name>
</gene>
<dbReference type="RefSeq" id="WP_290317960.1">
    <property type="nucleotide sequence ID" value="NZ_JAUFPN010000165.1"/>
</dbReference>
<evidence type="ECO:0008006" key="3">
    <source>
        <dbReference type="Google" id="ProtNLM"/>
    </source>
</evidence>
<dbReference type="InterPro" id="IPR023214">
    <property type="entry name" value="HAD_sf"/>
</dbReference>